<evidence type="ECO:0000256" key="1">
    <source>
        <dbReference type="ARBA" id="ARBA00022491"/>
    </source>
</evidence>
<organism evidence="7 8">
    <name type="scientific">Rhodanobacter soli</name>
    <dbReference type="NCBI Taxonomy" id="590609"/>
    <lineage>
        <taxon>Bacteria</taxon>
        <taxon>Pseudomonadati</taxon>
        <taxon>Pseudomonadota</taxon>
        <taxon>Gammaproteobacteria</taxon>
        <taxon>Lysobacterales</taxon>
        <taxon>Rhodanobacteraceae</taxon>
        <taxon>Rhodanobacter</taxon>
    </lineage>
</organism>
<comment type="caution">
    <text evidence="7">The sequence shown here is derived from an EMBL/GenBank/DDBJ whole genome shotgun (WGS) entry which is preliminary data.</text>
</comment>
<evidence type="ECO:0000259" key="6">
    <source>
        <dbReference type="PROSITE" id="PS50977"/>
    </source>
</evidence>
<evidence type="ECO:0000313" key="8">
    <source>
        <dbReference type="Proteomes" id="UP001549251"/>
    </source>
</evidence>
<proteinExistence type="predicted"/>
<dbReference type="InterPro" id="IPR050109">
    <property type="entry name" value="HTH-type_TetR-like_transc_reg"/>
</dbReference>
<dbReference type="Pfam" id="PF00440">
    <property type="entry name" value="TetR_N"/>
    <property type="match status" value="1"/>
</dbReference>
<gene>
    <name evidence="7" type="ORF">ABIE04_001609</name>
</gene>
<dbReference type="SUPFAM" id="SSF48498">
    <property type="entry name" value="Tetracyclin repressor-like, C-terminal domain"/>
    <property type="match status" value="1"/>
</dbReference>
<dbReference type="PANTHER" id="PTHR30055">
    <property type="entry name" value="HTH-TYPE TRANSCRIPTIONAL REGULATOR RUTR"/>
    <property type="match status" value="1"/>
</dbReference>
<keyword evidence="2" id="KW-0805">Transcription regulation</keyword>
<dbReference type="Gene3D" id="1.10.357.10">
    <property type="entry name" value="Tetracycline Repressor, domain 2"/>
    <property type="match status" value="1"/>
</dbReference>
<dbReference type="PANTHER" id="PTHR30055:SF226">
    <property type="entry name" value="HTH-TYPE TRANSCRIPTIONAL REGULATOR PKSA"/>
    <property type="match status" value="1"/>
</dbReference>
<accession>A0ABV2PXC3</accession>
<keyword evidence="8" id="KW-1185">Reference proteome</keyword>
<dbReference type="InterPro" id="IPR039538">
    <property type="entry name" value="BetI_C"/>
</dbReference>
<feature type="DNA-binding region" description="H-T-H motif" evidence="5">
    <location>
        <begin position="38"/>
        <end position="57"/>
    </location>
</feature>
<keyword evidence="3 5" id="KW-0238">DNA-binding</keyword>
<dbReference type="RefSeq" id="WP_354548482.1">
    <property type="nucleotide sequence ID" value="NZ_JBEPSD010000001.1"/>
</dbReference>
<reference evidence="7 8" key="1">
    <citation type="submission" date="2024-06" db="EMBL/GenBank/DDBJ databases">
        <title>Sorghum-associated microbial communities from plants grown in Nebraska, USA.</title>
        <authorList>
            <person name="Schachtman D."/>
        </authorList>
    </citation>
    <scope>NUCLEOTIDE SEQUENCE [LARGE SCALE GENOMIC DNA]</scope>
    <source>
        <strain evidence="7 8">1757</strain>
    </source>
</reference>
<dbReference type="SUPFAM" id="SSF46689">
    <property type="entry name" value="Homeodomain-like"/>
    <property type="match status" value="1"/>
</dbReference>
<dbReference type="InterPro" id="IPR009057">
    <property type="entry name" value="Homeodomain-like_sf"/>
</dbReference>
<dbReference type="PROSITE" id="PS50977">
    <property type="entry name" value="HTH_TETR_2"/>
    <property type="match status" value="1"/>
</dbReference>
<keyword evidence="1" id="KW-0678">Repressor</keyword>
<dbReference type="PRINTS" id="PR00455">
    <property type="entry name" value="HTHTETR"/>
</dbReference>
<evidence type="ECO:0000256" key="5">
    <source>
        <dbReference type="PROSITE-ProRule" id="PRU00335"/>
    </source>
</evidence>
<protein>
    <submittedName>
        <fullName evidence="7">AcrR family transcriptional regulator</fullName>
    </submittedName>
</protein>
<evidence type="ECO:0000256" key="4">
    <source>
        <dbReference type="ARBA" id="ARBA00023163"/>
    </source>
</evidence>
<sequence length="205" mass="22598">MNEKPRSNKTEARIEVQRERILLAAQQCFIEHGFHGASMASIAETAGMSAGLIYRYFENKNAIILAIVQQQLELLRDDLSLNRKVDLPAEIAARYGTANAHREHGMNAALLLEISAEATRDPTVAAALDEFDTTLRAGLIEWLTRPRDTGGQGLPAEVAPPRALLLQCLVEGLKVRETREPDLDRELLAAAVGEFVPLLLKPPQK</sequence>
<evidence type="ECO:0000313" key="7">
    <source>
        <dbReference type="EMBL" id="MET4569282.1"/>
    </source>
</evidence>
<dbReference type="Pfam" id="PF13977">
    <property type="entry name" value="TetR_C_6"/>
    <property type="match status" value="1"/>
</dbReference>
<dbReference type="InterPro" id="IPR001647">
    <property type="entry name" value="HTH_TetR"/>
</dbReference>
<feature type="domain" description="HTH tetR-type" evidence="6">
    <location>
        <begin position="15"/>
        <end position="75"/>
    </location>
</feature>
<dbReference type="Proteomes" id="UP001549251">
    <property type="component" value="Unassembled WGS sequence"/>
</dbReference>
<keyword evidence="4" id="KW-0804">Transcription</keyword>
<evidence type="ECO:0000256" key="2">
    <source>
        <dbReference type="ARBA" id="ARBA00023015"/>
    </source>
</evidence>
<dbReference type="EMBL" id="JBEPSD010000001">
    <property type="protein sequence ID" value="MET4569282.1"/>
    <property type="molecule type" value="Genomic_DNA"/>
</dbReference>
<dbReference type="InterPro" id="IPR036271">
    <property type="entry name" value="Tet_transcr_reg_TetR-rel_C_sf"/>
</dbReference>
<evidence type="ECO:0000256" key="3">
    <source>
        <dbReference type="ARBA" id="ARBA00023125"/>
    </source>
</evidence>
<name>A0ABV2PXC3_9GAMM</name>